<accession>A0A9P1FRB8</accession>
<name>A0A9P1FRB8_9DINO</name>
<feature type="compositionally biased region" description="Basic and acidic residues" evidence="1">
    <location>
        <begin position="739"/>
        <end position="749"/>
    </location>
</feature>
<sequence length="1207" mass="135845">MHFNPKERWASTEEGRKKLVECLMTNSFEMDAGIGNHNPEVLPRRYLPPGTYSDLYRLYQAECFAKDQPTASASTFFRTLRISGWRKKIKFRGQSTHAQCWVCHKLKSAIRNSRDINMHAQSCDQYMRHLSGIFADRQVYGQTKWRAKTQKDILCCIVDSMDKSKFRLPRFAAGRTPKTLETKKRPELEFTTCIMHGHSINVFVTDSEQSTGSDWSLEVLALSVAVYLNDERKEVLIEMADYLEANYTNYARGIEYLRKLAGQIAMRRIPPKRIEFLLLNMAGIQRGAVILGNPEIHTIHTMRAMDQIFEWSSVKKHVEIQQPIENIPATSMKGFHLDLWKLSFYENAKYGETGRFPATHSLKAHFGSFLENGFESHRECLEVKFRLSKEETEQSIYKVNDFSVGYVDGQNKAIIMLSIMALLIDLGVKEDEMMEDKALSKAVASFRYVKCLANRTAEKTKPSALDMLLVFKESIRIKQSSTATKKGALRDLLFASVADYNKTVNNHRAWRVGDSTRKLIYNLLRSPKGLLDALKACYNESKPEHAGKLLSNVMEQWKLGKGLDPEFEFKKLGFVQEACGKQQEEHVVNAQSTVNNARKNSLAAAFNLFATNLTNDQCLQDKFLAMAEMTNSRARSVLIHGVEAEGEGSSFAAKNEPWLQSTLTAFGQGIRRQECERVIAWVNYACCGVVPAKKIQFTVEQVTQVLHSFPKNAAAIILLPNRAGDLRSSPKLLDDAADDEHGQVKKQEEGLTITGSEAEGEGDEDPAAHTSADAILRDFRYRLQCAFMEPSRDLKVRPLSIFFEPSTVYGTREGYHSALMITSQDRHNHFLKSQVYKSGYKWACATACHSPSDAAFCTSVVSQKAYSLARSGTLKLPGFPCFETMVADLKKNAHDVPVPTFEVCVPVPNGLAVKQNLVDYWGGIESYQLEVGELVKKHNAKYNPHGIKRGAAEISRSEADGAADDCKKIRLQTTMKLAEHEPTIQDKLCLTCGTCRLIYDVKEDALWIAGTENKKRDVFEVQAPLELFGFGSGDYVEGPEAADVQSDVSGRWISFKVGESSELCVLEADKRLPQHIRSLDIFGKVLSYKDAIKDLENAGEINVKISMHTIEKTEGSNDFCFKAQKKVCFVLDQPKESKKKKANSSATTFGSKIVLTKLRTCQNLKICWRLRLQPDQAGTGKDLVPIRPVAMLTQGLEGKMDEMYQLF</sequence>
<evidence type="ECO:0000313" key="2">
    <source>
        <dbReference type="EMBL" id="CAI3986659.1"/>
    </source>
</evidence>
<feature type="region of interest" description="Disordered" evidence="1">
    <location>
        <begin position="729"/>
        <end position="767"/>
    </location>
</feature>
<dbReference type="Proteomes" id="UP001152797">
    <property type="component" value="Unassembled WGS sequence"/>
</dbReference>
<protein>
    <submittedName>
        <fullName evidence="2">Uncharacterized protein</fullName>
    </submittedName>
</protein>
<evidence type="ECO:0000256" key="1">
    <source>
        <dbReference type="SAM" id="MobiDB-lite"/>
    </source>
</evidence>
<gene>
    <name evidence="2" type="ORF">C1SCF055_LOCUS14000</name>
</gene>
<keyword evidence="4" id="KW-1185">Reference proteome</keyword>
<dbReference type="EMBL" id="CAMXCT010001101">
    <property type="protein sequence ID" value="CAI3986659.1"/>
    <property type="molecule type" value="Genomic_DNA"/>
</dbReference>
<comment type="caution">
    <text evidence="2">The sequence shown here is derived from an EMBL/GenBank/DDBJ whole genome shotgun (WGS) entry which is preliminary data.</text>
</comment>
<reference evidence="3" key="2">
    <citation type="submission" date="2024-04" db="EMBL/GenBank/DDBJ databases">
        <authorList>
            <person name="Chen Y."/>
            <person name="Shah S."/>
            <person name="Dougan E. K."/>
            <person name="Thang M."/>
            <person name="Chan C."/>
        </authorList>
    </citation>
    <scope>NUCLEOTIDE SEQUENCE [LARGE SCALE GENOMIC DNA]</scope>
</reference>
<dbReference type="OrthoDB" id="436292at2759"/>
<proteinExistence type="predicted"/>
<organism evidence="2">
    <name type="scientific">Cladocopium goreaui</name>
    <dbReference type="NCBI Taxonomy" id="2562237"/>
    <lineage>
        <taxon>Eukaryota</taxon>
        <taxon>Sar</taxon>
        <taxon>Alveolata</taxon>
        <taxon>Dinophyceae</taxon>
        <taxon>Suessiales</taxon>
        <taxon>Symbiodiniaceae</taxon>
        <taxon>Cladocopium</taxon>
    </lineage>
</organism>
<evidence type="ECO:0000313" key="3">
    <source>
        <dbReference type="EMBL" id="CAL1140034.1"/>
    </source>
</evidence>
<reference evidence="2" key="1">
    <citation type="submission" date="2022-10" db="EMBL/GenBank/DDBJ databases">
        <authorList>
            <person name="Chen Y."/>
            <person name="Dougan E. K."/>
            <person name="Chan C."/>
            <person name="Rhodes N."/>
            <person name="Thang M."/>
        </authorList>
    </citation>
    <scope>NUCLEOTIDE SEQUENCE</scope>
</reference>
<evidence type="ECO:0000313" key="4">
    <source>
        <dbReference type="Proteomes" id="UP001152797"/>
    </source>
</evidence>
<dbReference type="AlphaFoldDB" id="A0A9P1FRB8"/>
<dbReference type="EMBL" id="CAMXCT020001101">
    <property type="protein sequence ID" value="CAL1140034.1"/>
    <property type="molecule type" value="Genomic_DNA"/>
</dbReference>
<dbReference type="EMBL" id="CAMXCT030001101">
    <property type="protein sequence ID" value="CAL4773971.1"/>
    <property type="molecule type" value="Genomic_DNA"/>
</dbReference>